<dbReference type="InterPro" id="IPR013563">
    <property type="entry name" value="Oligopep_ABC_C"/>
</dbReference>
<feature type="domain" description="ABC transporter" evidence="9">
    <location>
        <begin position="122"/>
        <end position="378"/>
    </location>
</feature>
<dbReference type="PROSITE" id="PS50893">
    <property type="entry name" value="ABC_TRANSPORTER_2"/>
    <property type="match status" value="1"/>
</dbReference>
<keyword evidence="5" id="KW-0547">Nucleotide-binding</keyword>
<dbReference type="InterPro" id="IPR003439">
    <property type="entry name" value="ABC_transporter-like_ATP-bd"/>
</dbReference>
<evidence type="ECO:0000259" key="9">
    <source>
        <dbReference type="PROSITE" id="PS50893"/>
    </source>
</evidence>
<evidence type="ECO:0000313" key="10">
    <source>
        <dbReference type="EMBL" id="AFX74323.1"/>
    </source>
</evidence>
<dbReference type="Gene3D" id="3.40.50.300">
    <property type="entry name" value="P-loop containing nucleotide triphosphate hydrolases"/>
    <property type="match status" value="1"/>
</dbReference>
<dbReference type="EMBL" id="CP003914">
    <property type="protein sequence ID" value="AFX74323.1"/>
    <property type="molecule type" value="Genomic_DNA"/>
</dbReference>
<keyword evidence="4" id="KW-1003">Cell membrane</keyword>
<dbReference type="GO" id="GO:0016887">
    <property type="term" value="F:ATP hydrolysis activity"/>
    <property type="evidence" value="ECO:0007669"/>
    <property type="project" value="InterPro"/>
</dbReference>
<keyword evidence="6 10" id="KW-0067">ATP-binding</keyword>
<evidence type="ECO:0000256" key="8">
    <source>
        <dbReference type="SAM" id="MobiDB-lite"/>
    </source>
</evidence>
<sequence>MQQLRTTIAMNPKVNQIELRLEKKLEKNVADFASKLQAIQNSADSQELKDKRIKALTDEFKSKEFALKKQALKEKRRAETPFLQRVQKRFKLAYNRQHFDFESFAKNVQYQNFSFGKKKIVAEIDNLRLSFSNPAIHNYRSLVIRNTSIKFYEGEIHAVIGESGSGKSVITSALYGLTGNNAIIEEGSIKLFNNEVQDFSFRDWELSNYRGKVISAVFQNPISTLNPTKKVGKQITEGMLINGIVKTKKEAKAKAIEYLKLTKINNPEQVMELYPHELSGGMIQRVVISAILSLEPKIIVMDEPTTALDTTVQALVLDIVRDLQKKLKITIIFITHDLGVVASLATYISIMYAGQVIEEGTRDEILNNPQHPYTWGLILSMPDLNKGSRLSTIRGVVPSSLNEIVGDAFAVRNDYALEQDFYVEPNFYYLSETHRVKSALLDPKAPKVNPPELIAQKQAQWARTHSSNSTNSFKNEGRYGR</sequence>
<evidence type="ECO:0000313" key="11">
    <source>
        <dbReference type="Proteomes" id="UP000009399"/>
    </source>
</evidence>
<dbReference type="RefSeq" id="WP_015084157.1">
    <property type="nucleotide sequence ID" value="NC_019552.1"/>
</dbReference>
<gene>
    <name evidence="10" type="ORF">MOS_399</name>
</gene>
<dbReference type="Proteomes" id="UP000009399">
    <property type="component" value="Chromosome"/>
</dbReference>
<dbReference type="InterPro" id="IPR017871">
    <property type="entry name" value="ABC_transporter-like_CS"/>
</dbReference>
<dbReference type="GO" id="GO:0015833">
    <property type="term" value="P:peptide transport"/>
    <property type="evidence" value="ECO:0007669"/>
    <property type="project" value="InterPro"/>
</dbReference>
<dbReference type="Pfam" id="PF00005">
    <property type="entry name" value="ABC_tran"/>
    <property type="match status" value="1"/>
</dbReference>
<organism evidence="10 11">
    <name type="scientific">Mesomycoplasma hyorhinis SK76</name>
    <dbReference type="NCBI Taxonomy" id="1118964"/>
    <lineage>
        <taxon>Bacteria</taxon>
        <taxon>Bacillati</taxon>
        <taxon>Mycoplasmatota</taxon>
        <taxon>Mycoplasmoidales</taxon>
        <taxon>Metamycoplasmataceae</taxon>
        <taxon>Mesomycoplasma</taxon>
    </lineage>
</organism>
<dbReference type="InterPro" id="IPR027417">
    <property type="entry name" value="P-loop_NTPase"/>
</dbReference>
<dbReference type="NCBIfam" id="TIGR01727">
    <property type="entry name" value="oligo_HPY"/>
    <property type="match status" value="1"/>
</dbReference>
<dbReference type="InterPro" id="IPR003593">
    <property type="entry name" value="AAA+_ATPase"/>
</dbReference>
<feature type="region of interest" description="Disordered" evidence="8">
    <location>
        <begin position="448"/>
        <end position="481"/>
    </location>
</feature>
<comment type="similarity">
    <text evidence="2">Belongs to the ABC transporter superfamily.</text>
</comment>
<dbReference type="SUPFAM" id="SSF52540">
    <property type="entry name" value="P-loop containing nucleoside triphosphate hydrolases"/>
    <property type="match status" value="1"/>
</dbReference>
<name>A0AAI8AMS1_MESHY</name>
<dbReference type="InterPro" id="IPR050388">
    <property type="entry name" value="ABC_Ni/Peptide_Import"/>
</dbReference>
<evidence type="ECO:0000256" key="7">
    <source>
        <dbReference type="ARBA" id="ARBA00023136"/>
    </source>
</evidence>
<evidence type="ECO:0000256" key="4">
    <source>
        <dbReference type="ARBA" id="ARBA00022475"/>
    </source>
</evidence>
<dbReference type="AlphaFoldDB" id="A0AAI8AMS1"/>
<keyword evidence="7" id="KW-0472">Membrane</keyword>
<dbReference type="PANTHER" id="PTHR43297">
    <property type="entry name" value="OLIGOPEPTIDE TRANSPORT ATP-BINDING PROTEIN APPD"/>
    <property type="match status" value="1"/>
</dbReference>
<dbReference type="Pfam" id="PF08352">
    <property type="entry name" value="oligo_HPY"/>
    <property type="match status" value="1"/>
</dbReference>
<dbReference type="PANTHER" id="PTHR43297:SF2">
    <property type="entry name" value="DIPEPTIDE TRANSPORT ATP-BINDING PROTEIN DPPD"/>
    <property type="match status" value="1"/>
</dbReference>
<evidence type="ECO:0000256" key="1">
    <source>
        <dbReference type="ARBA" id="ARBA00004202"/>
    </source>
</evidence>
<keyword evidence="3" id="KW-0813">Transport</keyword>
<feature type="compositionally biased region" description="Polar residues" evidence="8">
    <location>
        <begin position="457"/>
        <end position="474"/>
    </location>
</feature>
<accession>A0AAI8AMS1</accession>
<dbReference type="GO" id="GO:0005524">
    <property type="term" value="F:ATP binding"/>
    <property type="evidence" value="ECO:0007669"/>
    <property type="project" value="UniProtKB-KW"/>
</dbReference>
<protein>
    <submittedName>
        <fullName evidence="10">Oligopeptide transport ATP-binding protein OppD</fullName>
    </submittedName>
</protein>
<evidence type="ECO:0000256" key="2">
    <source>
        <dbReference type="ARBA" id="ARBA00005417"/>
    </source>
</evidence>
<dbReference type="SMART" id="SM00382">
    <property type="entry name" value="AAA"/>
    <property type="match status" value="1"/>
</dbReference>
<dbReference type="GO" id="GO:0005886">
    <property type="term" value="C:plasma membrane"/>
    <property type="evidence" value="ECO:0007669"/>
    <property type="project" value="UniProtKB-SubCell"/>
</dbReference>
<proteinExistence type="inferred from homology"/>
<dbReference type="CDD" id="cd03257">
    <property type="entry name" value="ABC_NikE_OppD_transporters"/>
    <property type="match status" value="1"/>
</dbReference>
<comment type="subcellular location">
    <subcellularLocation>
        <location evidence="1">Cell membrane</location>
        <topology evidence="1">Peripheral membrane protein</topology>
    </subcellularLocation>
</comment>
<dbReference type="PROSITE" id="PS00211">
    <property type="entry name" value="ABC_TRANSPORTER_1"/>
    <property type="match status" value="1"/>
</dbReference>
<evidence type="ECO:0000256" key="3">
    <source>
        <dbReference type="ARBA" id="ARBA00022448"/>
    </source>
</evidence>
<dbReference type="KEGG" id="mhs:MOS_399"/>
<evidence type="ECO:0000256" key="5">
    <source>
        <dbReference type="ARBA" id="ARBA00022741"/>
    </source>
</evidence>
<reference evidence="10 11" key="1">
    <citation type="journal article" date="2013" name="Genome Announc.">
        <title>Complete Genome Sequence of Mycoplasma hyorhinis Strain SK76.</title>
        <authorList>
            <person name="Goodison S."/>
            <person name="Urquidi V."/>
            <person name="Kumar D."/>
            <person name="Reyes L."/>
            <person name="Rosser C.J."/>
        </authorList>
    </citation>
    <scope>NUCLEOTIDE SEQUENCE [LARGE SCALE GENOMIC DNA]</scope>
    <source>
        <strain evidence="10 11">SK76</strain>
    </source>
</reference>
<evidence type="ECO:0000256" key="6">
    <source>
        <dbReference type="ARBA" id="ARBA00022840"/>
    </source>
</evidence>